<evidence type="ECO:0000313" key="4">
    <source>
        <dbReference type="EMBL" id="MBP2385889.1"/>
    </source>
</evidence>
<dbReference type="PANTHER" id="PTHR43877:SF2">
    <property type="entry name" value="AMINOALKYLPHOSPHONATE N-ACETYLTRANSFERASE-RELATED"/>
    <property type="match status" value="1"/>
</dbReference>
<evidence type="ECO:0000256" key="2">
    <source>
        <dbReference type="ARBA" id="ARBA00023315"/>
    </source>
</evidence>
<dbReference type="Proteomes" id="UP001296993">
    <property type="component" value="Unassembled WGS sequence"/>
</dbReference>
<dbReference type="Gene3D" id="3.40.630.30">
    <property type="match status" value="1"/>
</dbReference>
<comment type="caution">
    <text evidence="4">The sequence shown here is derived from an EMBL/GenBank/DDBJ whole genome shotgun (WGS) entry which is preliminary data.</text>
</comment>
<evidence type="ECO:0000256" key="1">
    <source>
        <dbReference type="ARBA" id="ARBA00022679"/>
    </source>
</evidence>
<name>A0ABS4XBN9_9MICC</name>
<dbReference type="CDD" id="cd04301">
    <property type="entry name" value="NAT_SF"/>
    <property type="match status" value="1"/>
</dbReference>
<dbReference type="InterPro" id="IPR000182">
    <property type="entry name" value="GNAT_dom"/>
</dbReference>
<accession>A0ABS4XBN9</accession>
<keyword evidence="1" id="KW-0808">Transferase</keyword>
<keyword evidence="5" id="KW-1185">Reference proteome</keyword>
<sequence>MSAEVAVRQASSEDVDALAPLFDAYRQFYDCPPDLPLARAYLADRIGTDESTVFIASTRAGDVVGFTQLYPTFCSVEASPIFVLYDLFVAPASRQHGVGRALLSKAEAFGRASGASRLDLSTAKTNVKAQSVYESLGWVRDKVFLQYSLPLA</sequence>
<dbReference type="InterPro" id="IPR050832">
    <property type="entry name" value="Bact_Acetyltransf"/>
</dbReference>
<reference evidence="4 5" key="1">
    <citation type="submission" date="2021-03" db="EMBL/GenBank/DDBJ databases">
        <title>Sequencing the genomes of 1000 actinobacteria strains.</title>
        <authorList>
            <person name="Klenk H.-P."/>
        </authorList>
    </citation>
    <scope>NUCLEOTIDE SEQUENCE [LARGE SCALE GENOMIC DNA]</scope>
    <source>
        <strain evidence="4 5">DSM 15797</strain>
    </source>
</reference>
<dbReference type="InterPro" id="IPR016181">
    <property type="entry name" value="Acyl_CoA_acyltransferase"/>
</dbReference>
<dbReference type="RefSeq" id="WP_209996871.1">
    <property type="nucleotide sequence ID" value="NZ_BAAAJY010000003.1"/>
</dbReference>
<dbReference type="Pfam" id="PF00583">
    <property type="entry name" value="Acetyltransf_1"/>
    <property type="match status" value="1"/>
</dbReference>
<dbReference type="PROSITE" id="PS51186">
    <property type="entry name" value="GNAT"/>
    <property type="match status" value="1"/>
</dbReference>
<proteinExistence type="predicted"/>
<organism evidence="4 5">
    <name type="scientific">Paeniglutamicibacter kerguelensis</name>
    <dbReference type="NCBI Taxonomy" id="254788"/>
    <lineage>
        <taxon>Bacteria</taxon>
        <taxon>Bacillati</taxon>
        <taxon>Actinomycetota</taxon>
        <taxon>Actinomycetes</taxon>
        <taxon>Micrococcales</taxon>
        <taxon>Micrococcaceae</taxon>
        <taxon>Paeniglutamicibacter</taxon>
    </lineage>
</organism>
<evidence type="ECO:0000313" key="5">
    <source>
        <dbReference type="Proteomes" id="UP001296993"/>
    </source>
</evidence>
<gene>
    <name evidence="4" type="ORF">JOF47_001400</name>
</gene>
<dbReference type="PANTHER" id="PTHR43877">
    <property type="entry name" value="AMINOALKYLPHOSPHONATE N-ACETYLTRANSFERASE-RELATED-RELATED"/>
    <property type="match status" value="1"/>
</dbReference>
<keyword evidence="2" id="KW-0012">Acyltransferase</keyword>
<evidence type="ECO:0000259" key="3">
    <source>
        <dbReference type="PROSITE" id="PS51186"/>
    </source>
</evidence>
<dbReference type="SUPFAM" id="SSF55729">
    <property type="entry name" value="Acyl-CoA N-acyltransferases (Nat)"/>
    <property type="match status" value="1"/>
</dbReference>
<feature type="domain" description="N-acetyltransferase" evidence="3">
    <location>
        <begin position="5"/>
        <end position="152"/>
    </location>
</feature>
<dbReference type="EMBL" id="JAGIOF010000001">
    <property type="protein sequence ID" value="MBP2385889.1"/>
    <property type="molecule type" value="Genomic_DNA"/>
</dbReference>
<protein>
    <submittedName>
        <fullName evidence="4">Ribosomal protein S18 acetylase RimI-like enzyme</fullName>
    </submittedName>
</protein>